<gene>
    <name evidence="1" type="ORF">PSON_ATCC_30995.1.T0350298</name>
</gene>
<evidence type="ECO:0000313" key="2">
    <source>
        <dbReference type="Proteomes" id="UP000692954"/>
    </source>
</evidence>
<name>A0A8S1MH99_9CILI</name>
<evidence type="ECO:0000313" key="1">
    <source>
        <dbReference type="EMBL" id="CAD8077043.1"/>
    </source>
</evidence>
<comment type="caution">
    <text evidence="1">The sequence shown here is derived from an EMBL/GenBank/DDBJ whole genome shotgun (WGS) entry which is preliminary data.</text>
</comment>
<reference evidence="1" key="1">
    <citation type="submission" date="2021-01" db="EMBL/GenBank/DDBJ databases">
        <authorList>
            <consortium name="Genoscope - CEA"/>
            <person name="William W."/>
        </authorList>
    </citation>
    <scope>NUCLEOTIDE SEQUENCE</scope>
</reference>
<dbReference type="EMBL" id="CAJJDN010000035">
    <property type="protein sequence ID" value="CAD8077043.1"/>
    <property type="molecule type" value="Genomic_DNA"/>
</dbReference>
<sequence length="71" mass="8865">MKFCLRQIVQQNVLPLVRLPKIILVQWHLKIKINNKELIKDIRILYNQYQMLTWQMNRFKKMLEKPILRNF</sequence>
<dbReference type="Proteomes" id="UP000692954">
    <property type="component" value="Unassembled WGS sequence"/>
</dbReference>
<dbReference type="AlphaFoldDB" id="A0A8S1MH99"/>
<keyword evidence="2" id="KW-1185">Reference proteome</keyword>
<protein>
    <submittedName>
        <fullName evidence="1">Uncharacterized protein</fullName>
    </submittedName>
</protein>
<proteinExistence type="predicted"/>
<organism evidence="1 2">
    <name type="scientific">Paramecium sonneborni</name>
    <dbReference type="NCBI Taxonomy" id="65129"/>
    <lineage>
        <taxon>Eukaryota</taxon>
        <taxon>Sar</taxon>
        <taxon>Alveolata</taxon>
        <taxon>Ciliophora</taxon>
        <taxon>Intramacronucleata</taxon>
        <taxon>Oligohymenophorea</taxon>
        <taxon>Peniculida</taxon>
        <taxon>Parameciidae</taxon>
        <taxon>Paramecium</taxon>
    </lineage>
</organism>
<accession>A0A8S1MH99</accession>